<gene>
    <name evidence="16" type="ORF">T310_1920</name>
</gene>
<dbReference type="SMART" id="SM00147">
    <property type="entry name" value="RasGEF"/>
    <property type="match status" value="1"/>
</dbReference>
<comment type="function">
    <text evidence="1">Component of the ESCRT-0 complex which is the sorting receptor for ubiquitinated cargo proteins at the multivesicular body (MVB).</text>
</comment>
<dbReference type="InterPro" id="IPR057827">
    <property type="entry name" value="WW_fungi"/>
</dbReference>
<keyword evidence="17" id="KW-1185">Reference proteome</keyword>
<feature type="region of interest" description="Disordered" evidence="12">
    <location>
        <begin position="71"/>
        <end position="133"/>
    </location>
</feature>
<dbReference type="RefSeq" id="XP_013330651.1">
    <property type="nucleotide sequence ID" value="XM_013475197.1"/>
</dbReference>
<dbReference type="EMBL" id="LASV01000076">
    <property type="protein sequence ID" value="KKA24039.1"/>
    <property type="molecule type" value="Genomic_DNA"/>
</dbReference>
<dbReference type="CDD" id="cd06224">
    <property type="entry name" value="REM"/>
    <property type="match status" value="1"/>
</dbReference>
<reference evidence="16 17" key="1">
    <citation type="submission" date="2015-04" db="EMBL/GenBank/DDBJ databases">
        <authorList>
            <person name="Heijne W.H."/>
            <person name="Fedorova N.D."/>
            <person name="Nierman W.C."/>
            <person name="Vollebregt A.W."/>
            <person name="Zhao Z."/>
            <person name="Wu L."/>
            <person name="Kumar M."/>
            <person name="Stam H."/>
            <person name="van den Berg M.A."/>
            <person name="Pel H.J."/>
        </authorList>
    </citation>
    <scope>NUCLEOTIDE SEQUENCE [LARGE SCALE GENOMIC DNA]</scope>
    <source>
        <strain evidence="16 17">CBS 393.64</strain>
    </source>
</reference>
<keyword evidence="16" id="KW-0131">Cell cycle</keyword>
<dbReference type="GO" id="GO:0007265">
    <property type="term" value="P:Ras protein signal transduction"/>
    <property type="evidence" value="ECO:0007669"/>
    <property type="project" value="TreeGrafter"/>
</dbReference>
<dbReference type="CDD" id="cd11883">
    <property type="entry name" value="SH3_Sdc25"/>
    <property type="match status" value="1"/>
</dbReference>
<dbReference type="GO" id="GO:0010008">
    <property type="term" value="C:endosome membrane"/>
    <property type="evidence" value="ECO:0007669"/>
    <property type="project" value="UniProtKB-SubCell"/>
</dbReference>
<dbReference type="STRING" id="1408163.A0A0F4Z0K4"/>
<dbReference type="InterPro" id="IPR019804">
    <property type="entry name" value="Ras_G-nucl-exch_fac_CS"/>
</dbReference>
<dbReference type="Pfam" id="PF00617">
    <property type="entry name" value="RasGEF"/>
    <property type="match status" value="1"/>
</dbReference>
<dbReference type="SUPFAM" id="SSF48366">
    <property type="entry name" value="Ras GEF"/>
    <property type="match status" value="1"/>
</dbReference>
<evidence type="ECO:0000256" key="2">
    <source>
        <dbReference type="ARBA" id="ARBA00004125"/>
    </source>
</evidence>
<dbReference type="Pfam" id="PF23518">
    <property type="entry name" value="WW_2"/>
    <property type="match status" value="1"/>
</dbReference>
<evidence type="ECO:0000256" key="11">
    <source>
        <dbReference type="PROSITE-ProRule" id="PRU00192"/>
    </source>
</evidence>
<evidence type="ECO:0000259" key="14">
    <source>
        <dbReference type="PROSITE" id="PS50009"/>
    </source>
</evidence>
<dbReference type="Pfam" id="PF25008">
    <property type="entry name" value="DUF7784"/>
    <property type="match status" value="1"/>
</dbReference>
<dbReference type="PROSITE" id="PS50212">
    <property type="entry name" value="RASGEF_NTER"/>
    <property type="match status" value="1"/>
</dbReference>
<dbReference type="InterPro" id="IPR001452">
    <property type="entry name" value="SH3_domain"/>
</dbReference>
<sequence>MACAGTPEGQSSSREPERRPASAGRGRLCGAVVVAGCESAGGYSRDLSTPRHGRTAEWPCRRLLPMRSRWARTPPSGCAGGQRGPVDGGSSEDEWAGHGMAGCARPGTSLGLSDTPYPASTSTPVPSPSTHCLARRRPPTSLLLSPGPASLSYLLRTPCSVLLFGPFSAASRTAVLPPYFRRALALLNVFCHLEPRAGRPSLVPGPSFPISATALCSFLAWLSAQRALRERGLRSGLLGSVPTPCQAMYQPGAAEPVTFNSSSGFGTKTSTFATTFHYSEEQPGMTTSPARTGGRQRSQSVQRRDDADLDPSSPRRQKSPMKLTESPPALYVRALYDYNADDHTSLSFRQGDVIQVLNQLETGWWDGVIGNVRGWFPSNYCAIITNPEEIEELSRRPTTDGGETSAAESGVEDDYDDEHDDDEVDSDGNPRDSNPILPIEGARSSEPEEAAFWIPQATPDGRLFYFNTLTGTSTTELPLENPLLANESGPRDRNNFHVPDQTRPPPEMMARGVERDEDEYDGSGSEGEGESLMLASHDSMSRRRPSLSDGVSPATSMDSLNPSPVTKPQSDGKPLSQPTKATPQTSNGSSAAAGTSTASRPSVSTSIPRHFVDDGISRPVTWSDLVQNMRQAVDAYRQALLNGDRCEYVRRAEDISDHLRMLLAAGSDTTDNHSGNPSIISTNRALYPHFRDMMSKFSKLVLSSHIAAADWAGPESVTKCLQEAEGVLQGVHGYVEVARQQRGEEIRRIVPGFVLDSTTGGNWQNNGMRLNESTATSFLDPDGQDSNQEPSVTLDGAVLDQIDSMRKSIVGSIRRLEECLILKQKVITAADHERLGESICAAALTVIERYRPWIATVESINLASLGTSFQNPQLVDFSMQKQRVYETIADLVLSCQSVSAPLGDEWAELRGDSLEDRLNSVRSIARQLDNYVSQIGFSLSLLQEQVPDKPVHPAGDSLFDDEDDDLDPFKSHRGDASRRRATESMVLSSSYGLGIDDENEKVRRNMEKAQRFFGQAPPAKITREPVREPVSMPEETPWFLKFDHEGEVFYDTKSDVPTLKCGTLSGLVEQLTRHDKLDASFNNTFLLTYRSFTTANELFDLLVQRFCIQPPPGLTPDELQMWIDRKQKPIRFRVVNILKSWFENFWMEPNDEENMALLRRVYDFTKDSIATTKTPGSPQLLTIIEQRLRGQDLGVKRLVPTQVSSAPPPILPKNMKKLRFLDIDATEFARQLTIIESRLYSKIRPTECLNKTWQKKVAPGEAEPAANVKALILHSNQLTNWVAEMILTQNDVKKRVVVIKHFVNVADKCRAMNNYSTLTSIISALGTAPIHRLSRTWAQVSGRTSAILEQMRKLMASTKNFGEYRETLHQANPPCIPFFGVYLTDLTFIEDGIPSNTPSDLINFNKRAKTAEVIRDIQQYQSVPYQLQPVPELQDYILSSLHAAGDVHDMYDRSLEVEPREREDEKIASCCVRGTRHGIPANVASQRGVLRCRLSSYHHACQESRALIVFRDPPYAWKNHQMNPQLPVQQAESRWPRVQRPAGGWHWPVAVVPAHRQPTTEMRLPRPCPARASAAVLGACDRRCRPQVAGLSCQSAAGLSIVCESSAGDLLIDDTLVA</sequence>
<feature type="compositionally biased region" description="Acidic residues" evidence="12">
    <location>
        <begin position="410"/>
        <end position="426"/>
    </location>
</feature>
<dbReference type="CDD" id="cd00155">
    <property type="entry name" value="RasGEF"/>
    <property type="match status" value="1"/>
</dbReference>
<keyword evidence="7 11" id="KW-0728">SH3 domain</keyword>
<dbReference type="Pfam" id="PF00018">
    <property type="entry name" value="SH3_1"/>
    <property type="match status" value="1"/>
</dbReference>
<feature type="region of interest" description="Disordered" evidence="12">
    <location>
        <begin position="1"/>
        <end position="25"/>
    </location>
</feature>
<evidence type="ECO:0000313" key="16">
    <source>
        <dbReference type="EMBL" id="KKA24039.1"/>
    </source>
</evidence>
<comment type="caution">
    <text evidence="16">The sequence shown here is derived from an EMBL/GenBank/DDBJ whole genome shotgun (WGS) entry which is preliminary data.</text>
</comment>
<keyword evidence="8 10" id="KW-0344">Guanine-nucleotide releasing factor</keyword>
<dbReference type="SMART" id="SM00326">
    <property type="entry name" value="SH3"/>
    <property type="match status" value="1"/>
</dbReference>
<dbReference type="PANTHER" id="PTHR23113:SF368">
    <property type="entry name" value="CELL DIVISION CONTROL PROTEIN 25"/>
    <property type="match status" value="1"/>
</dbReference>
<feature type="region of interest" description="Disordered" evidence="12">
    <location>
        <begin position="950"/>
        <end position="981"/>
    </location>
</feature>
<dbReference type="InterPro" id="IPR023578">
    <property type="entry name" value="Ras_GEF_dom_sf"/>
</dbReference>
<dbReference type="InterPro" id="IPR056685">
    <property type="entry name" value="DUF7783"/>
</dbReference>
<dbReference type="PROSITE" id="PS50009">
    <property type="entry name" value="RASGEF_CAT"/>
    <property type="match status" value="1"/>
</dbReference>
<evidence type="ECO:0000256" key="1">
    <source>
        <dbReference type="ARBA" id="ARBA00002654"/>
    </source>
</evidence>
<dbReference type="Pfam" id="PF25006">
    <property type="entry name" value="DUF7783"/>
    <property type="match status" value="1"/>
</dbReference>
<dbReference type="SUPFAM" id="SSF50044">
    <property type="entry name" value="SH3-domain"/>
    <property type="match status" value="1"/>
</dbReference>
<organism evidence="16 17">
    <name type="scientific">Rasamsonia emersonii (strain ATCC 16479 / CBS 393.64 / IMI 116815)</name>
    <dbReference type="NCBI Taxonomy" id="1408163"/>
    <lineage>
        <taxon>Eukaryota</taxon>
        <taxon>Fungi</taxon>
        <taxon>Dikarya</taxon>
        <taxon>Ascomycota</taxon>
        <taxon>Pezizomycotina</taxon>
        <taxon>Eurotiomycetes</taxon>
        <taxon>Eurotiomycetidae</taxon>
        <taxon>Eurotiales</taxon>
        <taxon>Trichocomaceae</taxon>
        <taxon>Rasamsonia</taxon>
    </lineage>
</organism>
<dbReference type="PROSITE" id="PS50002">
    <property type="entry name" value="SH3"/>
    <property type="match status" value="1"/>
</dbReference>
<feature type="compositionally biased region" description="Basic and acidic residues" evidence="12">
    <location>
        <begin position="967"/>
        <end position="981"/>
    </location>
</feature>
<dbReference type="InterPro" id="IPR036964">
    <property type="entry name" value="RASGEF_cat_dom_sf"/>
</dbReference>
<keyword evidence="9" id="KW-0967">Endosome</keyword>
<dbReference type="PROSITE" id="PS00720">
    <property type="entry name" value="RASGEF"/>
    <property type="match status" value="1"/>
</dbReference>
<feature type="region of interest" description="Disordered" evidence="12">
    <location>
        <begin position="391"/>
        <end position="448"/>
    </location>
</feature>
<feature type="compositionally biased region" description="Low complexity" evidence="12">
    <location>
        <begin position="115"/>
        <end position="130"/>
    </location>
</feature>
<protein>
    <recommendedName>
        <fullName evidence="5">Class E vacuolar protein-sorting machinery protein HSE1</fullName>
    </recommendedName>
    <alternativeName>
        <fullName evidence="6">Class E vacuolar protein-sorting machinery protein hse1</fullName>
    </alternativeName>
</protein>
<dbReference type="SMART" id="SM00229">
    <property type="entry name" value="RasGEFN"/>
    <property type="match status" value="1"/>
</dbReference>
<name>A0A0F4Z0K4_RASE3</name>
<evidence type="ECO:0000256" key="7">
    <source>
        <dbReference type="ARBA" id="ARBA00022443"/>
    </source>
</evidence>
<proteinExistence type="inferred from homology"/>
<feature type="domain" description="Ras-GEF" evidence="14">
    <location>
        <begin position="1224"/>
        <end position="1460"/>
    </location>
</feature>
<comment type="subcellular location">
    <subcellularLocation>
        <location evidence="2">Endosome membrane</location>
        <topology evidence="2">Peripheral membrane protein</topology>
        <orientation evidence="2">Cytoplasmic side</orientation>
    </subcellularLocation>
</comment>
<evidence type="ECO:0000256" key="9">
    <source>
        <dbReference type="ARBA" id="ARBA00022753"/>
    </source>
</evidence>
<dbReference type="FunFam" id="2.30.30.40:FF:000072">
    <property type="entry name" value="Unconventional Myosin IB"/>
    <property type="match status" value="1"/>
</dbReference>
<evidence type="ECO:0000256" key="4">
    <source>
        <dbReference type="ARBA" id="ARBA00011446"/>
    </source>
</evidence>
<evidence type="ECO:0000256" key="10">
    <source>
        <dbReference type="PROSITE-ProRule" id="PRU00168"/>
    </source>
</evidence>
<feature type="region of interest" description="Disordered" evidence="12">
    <location>
        <begin position="276"/>
        <end position="326"/>
    </location>
</feature>
<dbReference type="InterPro" id="IPR036028">
    <property type="entry name" value="SH3-like_dom_sf"/>
</dbReference>
<evidence type="ECO:0000313" key="17">
    <source>
        <dbReference type="Proteomes" id="UP000053958"/>
    </source>
</evidence>
<accession>A0A0F4Z0K4</accession>
<feature type="compositionally biased region" description="Gly residues" evidence="12">
    <location>
        <begin position="78"/>
        <end position="87"/>
    </location>
</feature>
<dbReference type="Gene3D" id="1.10.840.10">
    <property type="entry name" value="Ras guanine-nucleotide exchange factors catalytic domain"/>
    <property type="match status" value="1"/>
</dbReference>
<comment type="similarity">
    <text evidence="3">Belongs to the STAM family.</text>
</comment>
<dbReference type="PRINTS" id="PR00452">
    <property type="entry name" value="SH3DOMAIN"/>
</dbReference>
<dbReference type="InterPro" id="IPR000651">
    <property type="entry name" value="Ras-like_Gua-exchang_fac_N"/>
</dbReference>
<feature type="compositionally biased region" description="Low complexity" evidence="12">
    <location>
        <begin position="588"/>
        <end position="599"/>
    </location>
</feature>
<dbReference type="GO" id="GO:0005886">
    <property type="term" value="C:plasma membrane"/>
    <property type="evidence" value="ECO:0007669"/>
    <property type="project" value="TreeGrafter"/>
</dbReference>
<dbReference type="InterPro" id="IPR056686">
    <property type="entry name" value="DUF7784"/>
</dbReference>
<comment type="subunit">
    <text evidence="4">Component of the ESCRT-0 complex composed of HSE1 and VPS27.</text>
</comment>
<feature type="compositionally biased region" description="Low complexity" evidence="12">
    <location>
        <begin position="473"/>
        <end position="488"/>
    </location>
</feature>
<dbReference type="InterPro" id="IPR008937">
    <property type="entry name" value="Ras-like_GEF"/>
</dbReference>
<evidence type="ECO:0000256" key="5">
    <source>
        <dbReference type="ARBA" id="ARBA00017923"/>
    </source>
</evidence>
<feature type="domain" description="N-terminal Ras-GEF" evidence="15">
    <location>
        <begin position="1055"/>
        <end position="1188"/>
    </location>
</feature>
<dbReference type="Pfam" id="PF00618">
    <property type="entry name" value="RasGEF_N"/>
    <property type="match status" value="1"/>
</dbReference>
<dbReference type="CDD" id="cd00201">
    <property type="entry name" value="WW"/>
    <property type="match status" value="1"/>
</dbReference>
<feature type="domain" description="SH3" evidence="13">
    <location>
        <begin position="327"/>
        <end position="386"/>
    </location>
</feature>
<dbReference type="GeneID" id="25314271"/>
<dbReference type="OrthoDB" id="546434at2759"/>
<feature type="compositionally biased region" description="Polar residues" evidence="12">
    <location>
        <begin position="553"/>
        <end position="569"/>
    </location>
</feature>
<evidence type="ECO:0000259" key="15">
    <source>
        <dbReference type="PROSITE" id="PS50212"/>
    </source>
</evidence>
<dbReference type="InterPro" id="IPR001895">
    <property type="entry name" value="RASGEF_cat_dom"/>
</dbReference>
<feature type="compositionally biased region" description="Low complexity" evidence="12">
    <location>
        <begin position="291"/>
        <end position="301"/>
    </location>
</feature>
<feature type="region of interest" description="Disordered" evidence="12">
    <location>
        <begin position="473"/>
        <end position="611"/>
    </location>
</feature>
<dbReference type="PANTHER" id="PTHR23113">
    <property type="entry name" value="GUANINE NUCLEOTIDE EXCHANGE FACTOR"/>
    <property type="match status" value="1"/>
</dbReference>
<dbReference type="Gene3D" id="1.20.870.10">
    <property type="entry name" value="Son of sevenless (SoS) protein Chain: S domain 1"/>
    <property type="match status" value="1"/>
</dbReference>
<dbReference type="InterPro" id="IPR001202">
    <property type="entry name" value="WW_dom"/>
</dbReference>
<evidence type="ECO:0000256" key="8">
    <source>
        <dbReference type="ARBA" id="ARBA00022658"/>
    </source>
</evidence>
<evidence type="ECO:0000256" key="12">
    <source>
        <dbReference type="SAM" id="MobiDB-lite"/>
    </source>
</evidence>
<evidence type="ECO:0000256" key="3">
    <source>
        <dbReference type="ARBA" id="ARBA00009666"/>
    </source>
</evidence>
<feature type="compositionally biased region" description="Polar residues" evidence="12">
    <location>
        <begin position="576"/>
        <end position="587"/>
    </location>
</feature>
<dbReference type="Gene3D" id="2.30.30.40">
    <property type="entry name" value="SH3 Domains"/>
    <property type="match status" value="1"/>
</dbReference>
<keyword evidence="16" id="KW-0132">Cell division</keyword>
<evidence type="ECO:0000256" key="6">
    <source>
        <dbReference type="ARBA" id="ARBA00018978"/>
    </source>
</evidence>
<dbReference type="GO" id="GO:0051301">
    <property type="term" value="P:cell division"/>
    <property type="evidence" value="ECO:0007669"/>
    <property type="project" value="UniProtKB-KW"/>
</dbReference>
<dbReference type="GO" id="GO:0005085">
    <property type="term" value="F:guanyl-nucleotide exchange factor activity"/>
    <property type="evidence" value="ECO:0007669"/>
    <property type="project" value="UniProtKB-KW"/>
</dbReference>
<evidence type="ECO:0000259" key="13">
    <source>
        <dbReference type="PROSITE" id="PS50002"/>
    </source>
</evidence>
<dbReference type="Proteomes" id="UP000053958">
    <property type="component" value="Unassembled WGS sequence"/>
</dbReference>